<reference evidence="1" key="2">
    <citation type="submission" date="2020-09" db="EMBL/GenBank/DDBJ databases">
        <authorList>
            <person name="Sun Q."/>
            <person name="Ohkuma M."/>
        </authorList>
    </citation>
    <scope>NUCLEOTIDE SEQUENCE</scope>
    <source>
        <strain evidence="1">JCM 4815</strain>
    </source>
</reference>
<accession>A0A918UUV8</accession>
<evidence type="ECO:0000313" key="1">
    <source>
        <dbReference type="EMBL" id="GGZ34437.1"/>
    </source>
</evidence>
<keyword evidence="2" id="KW-1185">Reference proteome</keyword>
<organism evidence="1 2">
    <name type="scientific">Streptomyces poonensis</name>
    <dbReference type="NCBI Taxonomy" id="68255"/>
    <lineage>
        <taxon>Bacteria</taxon>
        <taxon>Bacillati</taxon>
        <taxon>Actinomycetota</taxon>
        <taxon>Actinomycetes</taxon>
        <taxon>Kitasatosporales</taxon>
        <taxon>Streptomycetaceae</taxon>
        <taxon>Streptomyces</taxon>
    </lineage>
</organism>
<protein>
    <submittedName>
        <fullName evidence="1">Uncharacterized protein</fullName>
    </submittedName>
</protein>
<dbReference type="EMBL" id="BMVW01000017">
    <property type="protein sequence ID" value="GGZ34437.1"/>
    <property type="molecule type" value="Genomic_DNA"/>
</dbReference>
<sequence length="96" mass="9683">MMAGRRLRAVRTMPTTTRRVVHARVDDVAAGVGVTAGTAAGVASATAVAVTEGAVDGVSPAGSAAAEPPAGWWTGADVPVRVSSLAMRPIIESWDE</sequence>
<gene>
    <name evidence="1" type="ORF">GCM10010365_64220</name>
</gene>
<dbReference type="Proteomes" id="UP000622166">
    <property type="component" value="Unassembled WGS sequence"/>
</dbReference>
<evidence type="ECO:0000313" key="2">
    <source>
        <dbReference type="Proteomes" id="UP000622166"/>
    </source>
</evidence>
<reference evidence="1" key="1">
    <citation type="journal article" date="2014" name="Int. J. Syst. Evol. Microbiol.">
        <title>Complete genome sequence of Corynebacterium casei LMG S-19264T (=DSM 44701T), isolated from a smear-ripened cheese.</title>
        <authorList>
            <consortium name="US DOE Joint Genome Institute (JGI-PGF)"/>
            <person name="Walter F."/>
            <person name="Albersmeier A."/>
            <person name="Kalinowski J."/>
            <person name="Ruckert C."/>
        </authorList>
    </citation>
    <scope>NUCLEOTIDE SEQUENCE</scope>
    <source>
        <strain evidence="1">JCM 4815</strain>
    </source>
</reference>
<dbReference type="AlphaFoldDB" id="A0A918UUV8"/>
<name>A0A918UUV8_9ACTN</name>
<proteinExistence type="predicted"/>
<comment type="caution">
    <text evidence="1">The sequence shown here is derived from an EMBL/GenBank/DDBJ whole genome shotgun (WGS) entry which is preliminary data.</text>
</comment>